<dbReference type="AlphaFoldDB" id="A0A8F1MAB4"/>
<dbReference type="Pfam" id="PF00128">
    <property type="entry name" value="Alpha-amylase"/>
    <property type="match status" value="1"/>
</dbReference>
<organism evidence="2 3">
    <name type="scientific">Candidatus Minimicrobia vallesae</name>
    <dbReference type="NCBI Taxonomy" id="2841264"/>
    <lineage>
        <taxon>Bacteria</taxon>
        <taxon>Candidatus Saccharimonadota</taxon>
        <taxon>Candidatus Saccharimonadota incertae sedis</taxon>
        <taxon>Candidatus Minimicrobia</taxon>
    </lineage>
</organism>
<dbReference type="InterPro" id="IPR017853">
    <property type="entry name" value="GH"/>
</dbReference>
<dbReference type="Gene3D" id="3.20.20.80">
    <property type="entry name" value="Glycosidases"/>
    <property type="match status" value="1"/>
</dbReference>
<gene>
    <name evidence="2" type="ORF">KOY49_03495</name>
</gene>
<protein>
    <recommendedName>
        <fullName evidence="1">Glycosyl hydrolase family 13 catalytic domain-containing protein</fullName>
    </recommendedName>
</protein>
<accession>A0A8F1MAB4</accession>
<evidence type="ECO:0000313" key="2">
    <source>
        <dbReference type="EMBL" id="QWQ31227.1"/>
    </source>
</evidence>
<dbReference type="KEGG" id="mvl:KOY49_03495"/>
<name>A0A8F1MAB4_9BACT</name>
<dbReference type="GO" id="GO:0005975">
    <property type="term" value="P:carbohydrate metabolic process"/>
    <property type="evidence" value="ECO:0007669"/>
    <property type="project" value="InterPro"/>
</dbReference>
<sequence length="78" mass="8818">MAGHRFDLDSPSSLPLTDFGYDIANYRAIDPTFGQMEDFQALLKKAHHDIKVMIARPGHTSLTHLKRLLTNKILPSSR</sequence>
<dbReference type="EMBL" id="CP076459">
    <property type="protein sequence ID" value="QWQ31227.1"/>
    <property type="molecule type" value="Genomic_DNA"/>
</dbReference>
<proteinExistence type="predicted"/>
<dbReference type="InterPro" id="IPR006047">
    <property type="entry name" value="GH13_cat_dom"/>
</dbReference>
<reference evidence="2" key="1">
    <citation type="submission" date="2021-06" db="EMBL/GenBank/DDBJ databases">
        <title>An adapted protocol for Saccharibacteria cultivation: two new species join this phylum of Candidate Phyla Radiations.</title>
        <authorList>
            <person name="Ibrahim A."/>
            <person name="Maatouk M."/>
            <person name="Raoult D."/>
            <person name="Bittar F."/>
        </authorList>
    </citation>
    <scope>NUCLEOTIDE SEQUENCE</scope>
    <source>
        <strain evidence="2">IHU2</strain>
    </source>
</reference>
<evidence type="ECO:0000259" key="1">
    <source>
        <dbReference type="Pfam" id="PF00128"/>
    </source>
</evidence>
<feature type="domain" description="Glycosyl hydrolase family 13 catalytic" evidence="1">
    <location>
        <begin position="15"/>
        <end position="54"/>
    </location>
</feature>
<dbReference type="Proteomes" id="UP000677117">
    <property type="component" value="Chromosome"/>
</dbReference>
<keyword evidence="3" id="KW-1185">Reference proteome</keyword>
<evidence type="ECO:0000313" key="3">
    <source>
        <dbReference type="Proteomes" id="UP000677117"/>
    </source>
</evidence>
<dbReference type="SUPFAM" id="SSF51445">
    <property type="entry name" value="(Trans)glycosidases"/>
    <property type="match status" value="1"/>
</dbReference>